<dbReference type="OrthoDB" id="166212at2759"/>
<dbReference type="AlphaFoldDB" id="A0A2T7PNI6"/>
<dbReference type="Gene3D" id="2.60.120.10">
    <property type="entry name" value="Jelly Rolls"/>
    <property type="match status" value="1"/>
</dbReference>
<dbReference type="EMBL" id="PZQS01000003">
    <property type="protein sequence ID" value="PVD34989.1"/>
    <property type="molecule type" value="Genomic_DNA"/>
</dbReference>
<dbReference type="Proteomes" id="UP000245119">
    <property type="component" value="Linkage Group LG3"/>
</dbReference>
<sequence length="167" mass="19081">VKRRWQKAVKVVITVQRVAGIAEALRHPDHAKTFIDITEEEYSRYRQTVMGTAFSSGLTLKETMLSHHVCRILSTPPVHRSDEDIRKVVNGLRFIREFTAYPPHVQTQLARIGWYCKVQPNRIIIRQGQPPDACYFILGGQALVKKMKRDSTARVETILHQGACFGV</sequence>
<evidence type="ECO:0000259" key="1">
    <source>
        <dbReference type="PROSITE" id="PS50042"/>
    </source>
</evidence>
<reference evidence="2 3" key="1">
    <citation type="submission" date="2018-04" db="EMBL/GenBank/DDBJ databases">
        <title>The genome of golden apple snail Pomacea canaliculata provides insight into stress tolerance and invasive adaptation.</title>
        <authorList>
            <person name="Liu C."/>
            <person name="Liu B."/>
            <person name="Ren Y."/>
            <person name="Zhang Y."/>
            <person name="Wang H."/>
            <person name="Li S."/>
            <person name="Jiang F."/>
            <person name="Yin L."/>
            <person name="Zhang G."/>
            <person name="Qian W."/>
            <person name="Fan W."/>
        </authorList>
    </citation>
    <scope>NUCLEOTIDE SEQUENCE [LARGE SCALE GENOMIC DNA]</scope>
    <source>
        <strain evidence="2">SZHN2017</strain>
        <tissue evidence="2">Muscle</tissue>
    </source>
</reference>
<feature type="domain" description="Cyclic nucleotide-binding" evidence="1">
    <location>
        <begin position="115"/>
        <end position="167"/>
    </location>
</feature>
<dbReference type="PANTHER" id="PTHR23011">
    <property type="entry name" value="CYCLIC NUCLEOTIDE-BINDING DOMAIN CONTAINING PROTEIN"/>
    <property type="match status" value="1"/>
</dbReference>
<accession>A0A2T7PNI6</accession>
<dbReference type="STRING" id="400727.A0A2T7PNI6"/>
<comment type="caution">
    <text evidence="2">The sequence shown here is derived from an EMBL/GenBank/DDBJ whole genome shotgun (WGS) entry which is preliminary data.</text>
</comment>
<dbReference type="InterPro" id="IPR014710">
    <property type="entry name" value="RmlC-like_jellyroll"/>
</dbReference>
<dbReference type="CDD" id="cd00038">
    <property type="entry name" value="CAP_ED"/>
    <property type="match status" value="1"/>
</dbReference>
<protein>
    <recommendedName>
        <fullName evidence="1">Cyclic nucleotide-binding domain-containing protein</fullName>
    </recommendedName>
</protein>
<evidence type="ECO:0000313" key="3">
    <source>
        <dbReference type="Proteomes" id="UP000245119"/>
    </source>
</evidence>
<dbReference type="SUPFAM" id="SSF51206">
    <property type="entry name" value="cAMP-binding domain-like"/>
    <property type="match status" value="1"/>
</dbReference>
<keyword evidence="3" id="KW-1185">Reference proteome</keyword>
<evidence type="ECO:0000313" key="2">
    <source>
        <dbReference type="EMBL" id="PVD34989.1"/>
    </source>
</evidence>
<dbReference type="InterPro" id="IPR018490">
    <property type="entry name" value="cNMP-bd_dom_sf"/>
</dbReference>
<dbReference type="PANTHER" id="PTHR23011:SF28">
    <property type="entry name" value="CYCLIC NUCLEOTIDE-BINDING DOMAIN CONTAINING PROTEIN"/>
    <property type="match status" value="1"/>
</dbReference>
<feature type="non-terminal residue" evidence="2">
    <location>
        <position position="1"/>
    </location>
</feature>
<proteinExistence type="predicted"/>
<gene>
    <name evidence="2" type="ORF">C0Q70_06270</name>
</gene>
<dbReference type="PROSITE" id="PS50042">
    <property type="entry name" value="CNMP_BINDING_3"/>
    <property type="match status" value="1"/>
</dbReference>
<name>A0A2T7PNI6_POMCA</name>
<dbReference type="InterPro" id="IPR000595">
    <property type="entry name" value="cNMP-bd_dom"/>
</dbReference>
<organism evidence="2 3">
    <name type="scientific">Pomacea canaliculata</name>
    <name type="common">Golden apple snail</name>
    <dbReference type="NCBI Taxonomy" id="400727"/>
    <lineage>
        <taxon>Eukaryota</taxon>
        <taxon>Metazoa</taxon>
        <taxon>Spiralia</taxon>
        <taxon>Lophotrochozoa</taxon>
        <taxon>Mollusca</taxon>
        <taxon>Gastropoda</taxon>
        <taxon>Caenogastropoda</taxon>
        <taxon>Architaenioglossa</taxon>
        <taxon>Ampullarioidea</taxon>
        <taxon>Ampullariidae</taxon>
        <taxon>Pomacea</taxon>
    </lineage>
</organism>